<accession>A0A8H4NFZ1</accession>
<keyword evidence="2" id="KW-0472">Membrane</keyword>
<proteinExistence type="predicted"/>
<feature type="transmembrane region" description="Helical" evidence="2">
    <location>
        <begin position="464"/>
        <end position="487"/>
    </location>
</feature>
<dbReference type="PANTHER" id="PTHR37577:SF1">
    <property type="entry name" value="INTEGRAL MEMBRANE PROTEIN"/>
    <property type="match status" value="1"/>
</dbReference>
<feature type="transmembrane region" description="Helical" evidence="2">
    <location>
        <begin position="112"/>
        <end position="133"/>
    </location>
</feature>
<feature type="transmembrane region" description="Helical" evidence="2">
    <location>
        <begin position="28"/>
        <end position="48"/>
    </location>
</feature>
<evidence type="ECO:0000313" key="3">
    <source>
        <dbReference type="EMBL" id="KAF4436304.1"/>
    </source>
</evidence>
<feature type="compositionally biased region" description="Polar residues" evidence="1">
    <location>
        <begin position="152"/>
        <end position="163"/>
    </location>
</feature>
<protein>
    <submittedName>
        <fullName evidence="3">Uncharacterized protein</fullName>
    </submittedName>
</protein>
<keyword evidence="2" id="KW-0812">Transmembrane</keyword>
<feature type="region of interest" description="Disordered" evidence="1">
    <location>
        <begin position="369"/>
        <end position="394"/>
    </location>
</feature>
<comment type="caution">
    <text evidence="3">The sequence shown here is derived from an EMBL/GenBank/DDBJ whole genome shotgun (WGS) entry which is preliminary data.</text>
</comment>
<organism evidence="3 4">
    <name type="scientific">Fusarium austroafricanum</name>
    <dbReference type="NCBI Taxonomy" id="2364996"/>
    <lineage>
        <taxon>Eukaryota</taxon>
        <taxon>Fungi</taxon>
        <taxon>Dikarya</taxon>
        <taxon>Ascomycota</taxon>
        <taxon>Pezizomycotina</taxon>
        <taxon>Sordariomycetes</taxon>
        <taxon>Hypocreomycetidae</taxon>
        <taxon>Hypocreales</taxon>
        <taxon>Nectriaceae</taxon>
        <taxon>Fusarium</taxon>
        <taxon>Fusarium concolor species complex</taxon>
    </lineage>
</organism>
<dbReference type="EMBL" id="JAADJG010000810">
    <property type="protein sequence ID" value="KAF4436304.1"/>
    <property type="molecule type" value="Genomic_DNA"/>
</dbReference>
<evidence type="ECO:0000313" key="4">
    <source>
        <dbReference type="Proteomes" id="UP000605986"/>
    </source>
</evidence>
<feature type="region of interest" description="Disordered" evidence="1">
    <location>
        <begin position="138"/>
        <end position="163"/>
    </location>
</feature>
<feature type="transmembrane region" description="Helical" evidence="2">
    <location>
        <begin position="303"/>
        <end position="323"/>
    </location>
</feature>
<evidence type="ECO:0000256" key="1">
    <source>
        <dbReference type="SAM" id="MobiDB-lite"/>
    </source>
</evidence>
<dbReference type="PANTHER" id="PTHR37577">
    <property type="entry name" value="INTEGRAL MEMBRANE PROTEIN"/>
    <property type="match status" value="1"/>
</dbReference>
<dbReference type="OrthoDB" id="5427664at2759"/>
<feature type="transmembrane region" description="Helical" evidence="2">
    <location>
        <begin position="438"/>
        <end position="458"/>
    </location>
</feature>
<keyword evidence="4" id="KW-1185">Reference proteome</keyword>
<reference evidence="3" key="1">
    <citation type="submission" date="2020-01" db="EMBL/GenBank/DDBJ databases">
        <title>Identification and distribution of gene clusters putatively required for synthesis of sphingolipid metabolism inhibitors in phylogenetically diverse species of the filamentous fungus Fusarium.</title>
        <authorList>
            <person name="Kim H.-S."/>
            <person name="Busman M."/>
            <person name="Brown D.W."/>
            <person name="Divon H."/>
            <person name="Uhlig S."/>
            <person name="Proctor R.H."/>
        </authorList>
    </citation>
    <scope>NUCLEOTIDE SEQUENCE</scope>
    <source>
        <strain evidence="3">NRRL 53441</strain>
    </source>
</reference>
<gene>
    <name evidence="3" type="ORF">F53441_13285</name>
</gene>
<keyword evidence="2" id="KW-1133">Transmembrane helix</keyword>
<dbReference type="Proteomes" id="UP000605986">
    <property type="component" value="Unassembled WGS sequence"/>
</dbReference>
<evidence type="ECO:0000256" key="2">
    <source>
        <dbReference type="SAM" id="Phobius"/>
    </source>
</evidence>
<sequence>MDCSLDRLLQLVQDEDVDFDADIAGPGVLAAFLVTSLIALATLVVAYAKLSVPSRLLNTGDAIMATGVRHAYNRVMRRRKRPIIVERRERVDAFMAFMVAISDQILVSQVAILIAAFIIHAEITIYSVNILLYRQQPSDDDKNGRSGEATAITRSAGDSSTAYGSQTVVGDAIPLQTLRSVEDAQTSQGSSRGAIEVDREGMQKILQLVGGDENRQSDNSRDSYRQLRSQLFQRNPPPMSYKDFFRETREHKRDVLLNRWLKLKALAILTSEVTSKSTLRLQVGLIAENWAFHQCRGSYAWRLLWLWSGNVYGIVTIFISRTATTGMSGNPDKMGFGQVVPLALLALPVFAAMESHADYKEKVKPINSTPVQHSASMPTGDTTMRESSLNGQQTLPPDDSEALHIVKEALKSRAQDVGYPHLYNWVIGDGTNGLRRAVGCHAVLMFLITTLLGWSMAYNEPTTNAVLIAILLAFYARRAMGLVYIVADMRSCPNIIDHLAVKSLSSATPQQVGDHCERVEISQAAALEEEQDIQQDEEGQQR</sequence>
<name>A0A8H4NFZ1_9HYPO</name>
<dbReference type="AlphaFoldDB" id="A0A8H4NFZ1"/>
<dbReference type="InterPro" id="IPR053018">
    <property type="entry name" value="Elsinochrome_Biosynth-Asso"/>
</dbReference>
<feature type="transmembrane region" description="Helical" evidence="2">
    <location>
        <begin position="335"/>
        <end position="353"/>
    </location>
</feature>